<protein>
    <submittedName>
        <fullName evidence="1">Uncharacterized protein</fullName>
    </submittedName>
</protein>
<evidence type="ECO:0000313" key="1">
    <source>
        <dbReference type="EMBL" id="PVH62288.1"/>
    </source>
</evidence>
<accession>A0A2T8KJC7</accession>
<name>A0A2T8KJC7_9POAL</name>
<dbReference type="EMBL" id="CM008048">
    <property type="protein sequence ID" value="PVH62288.1"/>
    <property type="molecule type" value="Genomic_DNA"/>
</dbReference>
<dbReference type="Proteomes" id="UP000243499">
    <property type="component" value="Chromosome 3"/>
</dbReference>
<dbReference type="AlphaFoldDB" id="A0A2T8KJC7"/>
<sequence>MSIFDIPFCCEGTVLFSAPIMSIISMSPHRKASTWLLNPDPHSGTLEIYTD</sequence>
<proteinExistence type="predicted"/>
<reference evidence="1" key="1">
    <citation type="submission" date="2018-04" db="EMBL/GenBank/DDBJ databases">
        <title>WGS assembly of Panicum hallii.</title>
        <authorList>
            <person name="Lovell J."/>
            <person name="Jenkins J."/>
            <person name="Lowry D."/>
            <person name="Mamidi S."/>
            <person name="Sreedasyam A."/>
            <person name="Weng X."/>
            <person name="Barry K."/>
            <person name="Bonette J."/>
            <person name="Campitelli B."/>
            <person name="Daum C."/>
            <person name="Gordon S."/>
            <person name="Gould B."/>
            <person name="Lipzen A."/>
            <person name="Macqueen A."/>
            <person name="Palacio-Mejia J."/>
            <person name="Plott C."/>
            <person name="Shakirov E."/>
            <person name="Shu S."/>
            <person name="Yoshinaga Y."/>
            <person name="Zane M."/>
            <person name="Rokhsar D."/>
            <person name="Grimwood J."/>
            <person name="Schmutz J."/>
            <person name="Juenger T."/>
        </authorList>
    </citation>
    <scope>NUCLEOTIDE SEQUENCE [LARGE SCALE GENOMIC DNA]</scope>
    <source>
        <strain evidence="1">FIL2</strain>
    </source>
</reference>
<dbReference type="Gramene" id="PVH62288">
    <property type="protein sequence ID" value="PVH62288"/>
    <property type="gene ID" value="PAHAL_3G259400"/>
</dbReference>
<organism evidence="1">
    <name type="scientific">Panicum hallii</name>
    <dbReference type="NCBI Taxonomy" id="206008"/>
    <lineage>
        <taxon>Eukaryota</taxon>
        <taxon>Viridiplantae</taxon>
        <taxon>Streptophyta</taxon>
        <taxon>Embryophyta</taxon>
        <taxon>Tracheophyta</taxon>
        <taxon>Spermatophyta</taxon>
        <taxon>Magnoliopsida</taxon>
        <taxon>Liliopsida</taxon>
        <taxon>Poales</taxon>
        <taxon>Poaceae</taxon>
        <taxon>PACMAD clade</taxon>
        <taxon>Panicoideae</taxon>
        <taxon>Panicodae</taxon>
        <taxon>Paniceae</taxon>
        <taxon>Panicinae</taxon>
        <taxon>Panicum</taxon>
        <taxon>Panicum sect. Panicum</taxon>
    </lineage>
</organism>
<gene>
    <name evidence="1" type="ORF">PAHAL_3G259400</name>
</gene>